<evidence type="ECO:0000313" key="3">
    <source>
        <dbReference type="EMBL" id="CAA7257387.1"/>
    </source>
</evidence>
<comment type="caution">
    <text evidence="3">The sequence shown here is derived from an EMBL/GenBank/DDBJ whole genome shotgun (WGS) entry which is preliminary data.</text>
</comment>
<dbReference type="AlphaFoldDB" id="A0A8S0VSM4"/>
<dbReference type="EMBL" id="CACVBS010000001">
    <property type="protein sequence ID" value="CAA7257387.1"/>
    <property type="molecule type" value="Genomic_DNA"/>
</dbReference>
<proteinExistence type="predicted"/>
<protein>
    <recommendedName>
        <fullName evidence="2">Nephrocystin 3-like N-terminal domain-containing protein</fullName>
    </recommendedName>
</protein>
<evidence type="ECO:0000313" key="4">
    <source>
        <dbReference type="Proteomes" id="UP000467700"/>
    </source>
</evidence>
<organism evidence="3 4">
    <name type="scientific">Cyclocybe aegerita</name>
    <name type="common">Black poplar mushroom</name>
    <name type="synonym">Agrocybe aegerita</name>
    <dbReference type="NCBI Taxonomy" id="1973307"/>
    <lineage>
        <taxon>Eukaryota</taxon>
        <taxon>Fungi</taxon>
        <taxon>Dikarya</taxon>
        <taxon>Basidiomycota</taxon>
        <taxon>Agaricomycotina</taxon>
        <taxon>Agaricomycetes</taxon>
        <taxon>Agaricomycetidae</taxon>
        <taxon>Agaricales</taxon>
        <taxon>Agaricineae</taxon>
        <taxon>Bolbitiaceae</taxon>
        <taxon>Cyclocybe</taxon>
    </lineage>
</organism>
<dbReference type="Proteomes" id="UP000467700">
    <property type="component" value="Unassembled WGS sequence"/>
</dbReference>
<keyword evidence="1" id="KW-0677">Repeat</keyword>
<accession>A0A8S0VSM4</accession>
<dbReference type="InterPro" id="IPR027417">
    <property type="entry name" value="P-loop_NTPase"/>
</dbReference>
<feature type="domain" description="Nephrocystin 3-like N-terminal" evidence="2">
    <location>
        <begin position="95"/>
        <end position="267"/>
    </location>
</feature>
<evidence type="ECO:0000256" key="1">
    <source>
        <dbReference type="ARBA" id="ARBA00022737"/>
    </source>
</evidence>
<dbReference type="SUPFAM" id="SSF52540">
    <property type="entry name" value="P-loop containing nucleoside triphosphate hydrolases"/>
    <property type="match status" value="1"/>
</dbReference>
<name>A0A8S0VSM4_CYCAE</name>
<dbReference type="OrthoDB" id="163438at2759"/>
<gene>
    <name evidence="3" type="ORF">AAE3_LOCUS648</name>
</gene>
<dbReference type="Pfam" id="PF24883">
    <property type="entry name" value="NPHP3_N"/>
    <property type="match status" value="1"/>
</dbReference>
<keyword evidence="4" id="KW-1185">Reference proteome</keyword>
<dbReference type="PANTHER" id="PTHR10039">
    <property type="entry name" value="AMELOGENIN"/>
    <property type="match status" value="1"/>
</dbReference>
<evidence type="ECO:0000259" key="2">
    <source>
        <dbReference type="Pfam" id="PF24883"/>
    </source>
</evidence>
<dbReference type="Gene3D" id="3.40.50.300">
    <property type="entry name" value="P-loop containing nucleotide triphosphate hydrolases"/>
    <property type="match status" value="1"/>
</dbReference>
<reference evidence="3 4" key="1">
    <citation type="submission" date="2020-01" db="EMBL/GenBank/DDBJ databases">
        <authorList>
            <person name="Gupta K D."/>
        </authorList>
    </citation>
    <scope>NUCLEOTIDE SEQUENCE [LARGE SCALE GENOMIC DNA]</scope>
</reference>
<dbReference type="InterPro" id="IPR056884">
    <property type="entry name" value="NPHP3-like_N"/>
</dbReference>
<sequence>MSRQATVAHAENVLITGGNFLSTTQNYPTTTVDAGHTGTQHYADPLLSAMLTATSTTGIDVLRRHSALGALYDSVERSDPPRCHPETRVAFRARLEAWASREEESSSFLWLYGPAGSGKTALAQWLSEHCSKTGRLAATFFFARTAANRSDGRLLIPTLAFQLSQSLPALCAHIKKVVERDSGIFQRTHGVQMQKLIIEPLNKASKPNKLKSYIGKITGSQARTPRVIIIDGLDECSDVALQGDLLQVLGKAMKDLVLPFKFFVASRAEPHICQVIGLIAANMRMRIVQMDLSDDTSAQEDIGTYLERELKEIRSSHPFKDTLPPGWPKRHLIEELTARASGQFIYANIVVEYVRSIKHKPADRLNIILNLSSIPHHDTPFSQLDALYDHILSSVESANITAVLEILSILTIPRRSNDDFTEFPTPAVLEKLLLLQSGDIKVFLVDLASLVHVGNPYEPVRIMHASFVEFLLDPRRSKQFHANIGNAHAKLAIGCIRYLESLNQDPSIYDPDIQSKFWTPIIAHSMQASLSSELHGAVHSFDMGLLFKTFNTSRCNQGRTNIEFLWSWLSSFFLCLSSANVFASAHPSLFVRHVKHYSLFLFNKLRPLVEDPRLDDMMELARGVEHMFPVMQPAGSSKAPARAPFSGELVVCLRPVRGVQNSLPVVCALVREMQYLTLLSQFVEAEAVLSDQPIHIDYGKATLRVVRNLYQRRPR</sequence>
<dbReference type="PANTHER" id="PTHR10039:SF17">
    <property type="entry name" value="FUNGAL STAND N-TERMINAL GOODBYE DOMAIN-CONTAINING PROTEIN-RELATED"/>
    <property type="match status" value="1"/>
</dbReference>